<evidence type="ECO:0008006" key="3">
    <source>
        <dbReference type="Google" id="ProtNLM"/>
    </source>
</evidence>
<organism evidence="1 2">
    <name type="scientific">Streptacidiphilus cavernicola</name>
    <dbReference type="NCBI Taxonomy" id="3342716"/>
    <lineage>
        <taxon>Bacteria</taxon>
        <taxon>Bacillati</taxon>
        <taxon>Actinomycetota</taxon>
        <taxon>Actinomycetes</taxon>
        <taxon>Kitasatosporales</taxon>
        <taxon>Streptomycetaceae</taxon>
        <taxon>Streptacidiphilus</taxon>
    </lineage>
</organism>
<proteinExistence type="predicted"/>
<protein>
    <recommendedName>
        <fullName evidence="3">PE-PGRS family protein</fullName>
    </recommendedName>
</protein>
<gene>
    <name evidence="1" type="ORF">ACEZDE_24650</name>
</gene>
<dbReference type="RefSeq" id="WP_380539756.1">
    <property type="nucleotide sequence ID" value="NZ_JBHFAB010000020.1"/>
</dbReference>
<evidence type="ECO:0000313" key="2">
    <source>
        <dbReference type="Proteomes" id="UP001592531"/>
    </source>
</evidence>
<comment type="caution">
    <text evidence="1">The sequence shown here is derived from an EMBL/GenBank/DDBJ whole genome shotgun (WGS) entry which is preliminary data.</text>
</comment>
<accession>A0ABV6W1B6</accession>
<keyword evidence="2" id="KW-1185">Reference proteome</keyword>
<dbReference type="EMBL" id="JBHFAB010000020">
    <property type="protein sequence ID" value="MFC1419802.1"/>
    <property type="molecule type" value="Genomic_DNA"/>
</dbReference>
<name>A0ABV6W1B6_9ACTN</name>
<reference evidence="1 2" key="1">
    <citation type="submission" date="2024-09" db="EMBL/GenBank/DDBJ databases">
        <authorList>
            <person name="Lee S.D."/>
        </authorList>
    </citation>
    <scope>NUCLEOTIDE SEQUENCE [LARGE SCALE GENOMIC DNA]</scope>
    <source>
        <strain evidence="1 2">N8-3</strain>
    </source>
</reference>
<dbReference type="Proteomes" id="UP001592531">
    <property type="component" value="Unassembled WGS sequence"/>
</dbReference>
<evidence type="ECO:0000313" key="1">
    <source>
        <dbReference type="EMBL" id="MFC1419802.1"/>
    </source>
</evidence>
<sequence>MQFRGSGSGGPERSRDVWRQLAEADLRTLGRRGFRVYGPAAPLLDAPTLSSWELHRDRLVTVVLSHGSLFDPLGPFVQVQTRVIGAGHRTRTLQDVIEDERDRLFEHAGIDEGEGPDLAVESEPWIAVDGIPIRAALRGEGVLWAARFQVGGPESPLRGRGGDPVTVTVTGRGIGPDRVALRTVEDLQPYAEGRQQRLAELAERREAARADLPSDPAPEPVGLDAHRRLVEFSVQNAIRVEAALRAGHLPRDPRGSRGDRGGLWESAVRQQMRLAGEDREAANEAVTALVNQMVRLAENAAWFPGTADGRAAVEESIRYTVFDSEVPSVAAQRAWREDWIRREQRTLDDAEARLQAVAARERMTASWLEQWQSWLIERAAAGS</sequence>